<keyword evidence="3 6" id="KW-0479">Metal-binding</keyword>
<dbReference type="InterPro" id="IPR036909">
    <property type="entry name" value="Cyt_c-like_dom_sf"/>
</dbReference>
<evidence type="ECO:0000256" key="1">
    <source>
        <dbReference type="ARBA" id="ARBA00022448"/>
    </source>
</evidence>
<keyword evidence="2 6" id="KW-0349">Heme</keyword>
<dbReference type="KEGG" id="kak:Kalk_10345"/>
<evidence type="ECO:0000256" key="5">
    <source>
        <dbReference type="ARBA" id="ARBA00023004"/>
    </source>
</evidence>
<dbReference type="RefSeq" id="WP_101894175.1">
    <property type="nucleotide sequence ID" value="NZ_CP022684.1"/>
</dbReference>
<evidence type="ECO:0000313" key="9">
    <source>
        <dbReference type="EMBL" id="AUM12792.1"/>
    </source>
</evidence>
<evidence type="ECO:0000256" key="3">
    <source>
        <dbReference type="ARBA" id="ARBA00022723"/>
    </source>
</evidence>
<dbReference type="GO" id="GO:0005506">
    <property type="term" value="F:iron ion binding"/>
    <property type="evidence" value="ECO:0007669"/>
    <property type="project" value="InterPro"/>
</dbReference>
<dbReference type="OrthoDB" id="9814708at2"/>
<keyword evidence="5 6" id="KW-0408">Iron</keyword>
<dbReference type="AlphaFoldDB" id="A0A2K9LKI1"/>
<dbReference type="GO" id="GO:0020037">
    <property type="term" value="F:heme binding"/>
    <property type="evidence" value="ECO:0007669"/>
    <property type="project" value="InterPro"/>
</dbReference>
<evidence type="ECO:0000256" key="2">
    <source>
        <dbReference type="ARBA" id="ARBA00022617"/>
    </source>
</evidence>
<name>A0A2K9LKI1_9GAMM</name>
<keyword evidence="10" id="KW-1185">Reference proteome</keyword>
<keyword evidence="4" id="KW-0249">Electron transport</keyword>
<dbReference type="PANTHER" id="PTHR40942">
    <property type="match status" value="1"/>
</dbReference>
<evidence type="ECO:0000259" key="8">
    <source>
        <dbReference type="PROSITE" id="PS51007"/>
    </source>
</evidence>
<dbReference type="Pfam" id="PF13442">
    <property type="entry name" value="Cytochrome_CBB3"/>
    <property type="match status" value="1"/>
</dbReference>
<dbReference type="PROSITE" id="PS51007">
    <property type="entry name" value="CYTC"/>
    <property type="match status" value="1"/>
</dbReference>
<accession>A0A2K9LKI1</accession>
<organism evidence="9 10">
    <name type="scientific">Ketobacter alkanivorans</name>
    <dbReference type="NCBI Taxonomy" id="1917421"/>
    <lineage>
        <taxon>Bacteria</taxon>
        <taxon>Pseudomonadati</taxon>
        <taxon>Pseudomonadota</taxon>
        <taxon>Gammaproteobacteria</taxon>
        <taxon>Pseudomonadales</taxon>
        <taxon>Ketobacteraceae</taxon>
        <taxon>Ketobacter</taxon>
    </lineage>
</organism>
<evidence type="ECO:0000313" key="10">
    <source>
        <dbReference type="Proteomes" id="UP000235116"/>
    </source>
</evidence>
<dbReference type="Proteomes" id="UP000235116">
    <property type="component" value="Chromosome"/>
</dbReference>
<dbReference type="GO" id="GO:0009055">
    <property type="term" value="F:electron transfer activity"/>
    <property type="evidence" value="ECO:0007669"/>
    <property type="project" value="InterPro"/>
</dbReference>
<dbReference type="InterPro" id="IPR009056">
    <property type="entry name" value="Cyt_c-like_dom"/>
</dbReference>
<keyword evidence="7" id="KW-0732">Signal</keyword>
<dbReference type="SUPFAM" id="SSF46626">
    <property type="entry name" value="Cytochrome c"/>
    <property type="match status" value="1"/>
</dbReference>
<feature type="signal peptide" evidence="7">
    <location>
        <begin position="1"/>
        <end position="21"/>
    </location>
</feature>
<evidence type="ECO:0000256" key="7">
    <source>
        <dbReference type="SAM" id="SignalP"/>
    </source>
</evidence>
<dbReference type="EMBL" id="CP022684">
    <property type="protein sequence ID" value="AUM12792.1"/>
    <property type="molecule type" value="Genomic_DNA"/>
</dbReference>
<dbReference type="PRINTS" id="PR00607">
    <property type="entry name" value="CYTCHROMECIE"/>
</dbReference>
<gene>
    <name evidence="9" type="ORF">Kalk_10345</name>
</gene>
<reference evidence="10" key="1">
    <citation type="submission" date="2017-08" db="EMBL/GenBank/DDBJ databases">
        <title>Direct submision.</title>
        <authorList>
            <person name="Kim S.-J."/>
            <person name="Rhee S.-K."/>
        </authorList>
    </citation>
    <scope>NUCLEOTIDE SEQUENCE [LARGE SCALE GENOMIC DNA]</scope>
    <source>
        <strain evidence="10">GI5</strain>
    </source>
</reference>
<sequence>MKKLMLASAMIVLGLSVNAQAEAPAKYNMYCMACHGTGAAGAPKTGDKAAWEPRLAAGIDAMVASAKKGKNAMPPMGLCSDCSDAELKELIEFMSK</sequence>
<proteinExistence type="predicted"/>
<dbReference type="PANTHER" id="PTHR40942:SF4">
    <property type="entry name" value="CYTOCHROME C5"/>
    <property type="match status" value="1"/>
</dbReference>
<evidence type="ECO:0000256" key="6">
    <source>
        <dbReference type="PROSITE-ProRule" id="PRU00433"/>
    </source>
</evidence>
<dbReference type="Gene3D" id="1.10.760.10">
    <property type="entry name" value="Cytochrome c-like domain"/>
    <property type="match status" value="1"/>
</dbReference>
<dbReference type="InterPro" id="IPR002323">
    <property type="entry name" value="Cyt_CIE"/>
</dbReference>
<evidence type="ECO:0000256" key="4">
    <source>
        <dbReference type="ARBA" id="ARBA00022982"/>
    </source>
</evidence>
<protein>
    <submittedName>
        <fullName evidence="9">Cytochrome C</fullName>
    </submittedName>
</protein>
<keyword evidence="1" id="KW-0813">Transport</keyword>
<feature type="domain" description="Cytochrome c" evidence="8">
    <location>
        <begin position="18"/>
        <end position="96"/>
    </location>
</feature>
<feature type="chain" id="PRO_5014636240" evidence="7">
    <location>
        <begin position="22"/>
        <end position="96"/>
    </location>
</feature>